<protein>
    <submittedName>
        <fullName evidence="2">Uncharacterized protein</fullName>
    </submittedName>
</protein>
<dbReference type="EMBL" id="MSDQ01000001">
    <property type="protein sequence ID" value="OLO13240.1"/>
    <property type="molecule type" value="Genomic_DNA"/>
</dbReference>
<evidence type="ECO:0000313" key="2">
    <source>
        <dbReference type="EMBL" id="OLO13240.1"/>
    </source>
</evidence>
<feature type="transmembrane region" description="Helical" evidence="1">
    <location>
        <begin position="69"/>
        <end position="85"/>
    </location>
</feature>
<dbReference type="Proteomes" id="UP000186806">
    <property type="component" value="Unassembled WGS sequence"/>
</dbReference>
<proteinExistence type="predicted"/>
<accession>A0A1Q8THS4</accession>
<sequence>MPQSRSQRLGAIVLLVASLVGFAIALYAYLTPLTGVTGTIGALVAILANIALAVMALILPALKGNAARNVWRMLILLGLAGTFFAGLLLHQWWICVAMVVGLIGLILDMALANRTIRPAHT</sequence>
<feature type="transmembrane region" description="Helical" evidence="1">
    <location>
        <begin position="12"/>
        <end position="30"/>
    </location>
</feature>
<keyword evidence="1" id="KW-0472">Membrane</keyword>
<evidence type="ECO:0000256" key="1">
    <source>
        <dbReference type="SAM" id="Phobius"/>
    </source>
</evidence>
<keyword evidence="3" id="KW-1185">Reference proteome</keyword>
<feature type="transmembrane region" description="Helical" evidence="1">
    <location>
        <begin position="91"/>
        <end position="111"/>
    </location>
</feature>
<reference evidence="2 3" key="1">
    <citation type="submission" date="2016-12" db="EMBL/GenBank/DDBJ databases">
        <title>Draft genome sequences of strains Salinicola socius SMB35, Salinicola sp. MH3R3-1 and Chromohalobacter sp. SMB17 from the Verkhnekamsk potash mining region of Russia.</title>
        <authorList>
            <person name="Mavrodi D.V."/>
            <person name="Olsson B.E."/>
            <person name="Korsakova E.S."/>
            <person name="Pyankova A."/>
            <person name="Mavrodi O.V."/>
            <person name="Plotnikova E.G."/>
        </authorList>
    </citation>
    <scope>NUCLEOTIDE SEQUENCE [LARGE SCALE GENOMIC DNA]</scope>
    <source>
        <strain evidence="2 3">SMB17</strain>
    </source>
</reference>
<name>A0A1Q8THS4_9GAMM</name>
<keyword evidence="1" id="KW-1133">Transmembrane helix</keyword>
<dbReference type="AlphaFoldDB" id="A0A1Q8THS4"/>
<organism evidence="2 3">
    <name type="scientific">Chromohalobacter japonicus</name>
    <dbReference type="NCBI Taxonomy" id="223900"/>
    <lineage>
        <taxon>Bacteria</taxon>
        <taxon>Pseudomonadati</taxon>
        <taxon>Pseudomonadota</taxon>
        <taxon>Gammaproteobacteria</taxon>
        <taxon>Oceanospirillales</taxon>
        <taxon>Halomonadaceae</taxon>
        <taxon>Chromohalobacter</taxon>
    </lineage>
</organism>
<feature type="transmembrane region" description="Helical" evidence="1">
    <location>
        <begin position="36"/>
        <end position="62"/>
    </location>
</feature>
<keyword evidence="1" id="KW-0812">Transmembrane</keyword>
<comment type="caution">
    <text evidence="2">The sequence shown here is derived from an EMBL/GenBank/DDBJ whole genome shotgun (WGS) entry which is preliminary data.</text>
</comment>
<evidence type="ECO:0000313" key="3">
    <source>
        <dbReference type="Proteomes" id="UP000186806"/>
    </source>
</evidence>
<gene>
    <name evidence="2" type="ORF">BTW10_00220</name>
</gene>